<sequence>MPLDLRRRSPLLLERIREVEVELAIWARRAPDPQLEGDLFAMMELLYSYPKRADDLASSAKAMMHLRRLTPAVILSRALIETVAMGCFYVHELKRLISAGDAEALKTKFDKFYAGRLGEEVSPVHVNDALRYLEKIDNAEDPDRTATEARLEAEAEALGGLDLSDPKFVETSYGLLCEIAHPSCVGTHLLYPAPGGPDIAEPKQRLEFAAELAIWQAQYLLEALKEGEEIPALHRQAFG</sequence>
<dbReference type="OrthoDB" id="8441877at2"/>
<comment type="caution">
    <text evidence="1">The sequence shown here is derived from an EMBL/GenBank/DDBJ whole genome shotgun (WGS) entry which is preliminary data.</text>
</comment>
<keyword evidence="2" id="KW-1185">Reference proteome</keyword>
<dbReference type="RefSeq" id="WP_111513671.1">
    <property type="nucleotide sequence ID" value="NZ_QFYR01000001.1"/>
</dbReference>
<organism evidence="1 2">
    <name type="scientific">Phenylobacterium deserti</name>
    <dbReference type="NCBI Taxonomy" id="1914756"/>
    <lineage>
        <taxon>Bacteria</taxon>
        <taxon>Pseudomonadati</taxon>
        <taxon>Pseudomonadota</taxon>
        <taxon>Alphaproteobacteria</taxon>
        <taxon>Caulobacterales</taxon>
        <taxon>Caulobacteraceae</taxon>
        <taxon>Phenylobacterium</taxon>
    </lineage>
</organism>
<reference evidence="2" key="1">
    <citation type="submission" date="2018-05" db="EMBL/GenBank/DDBJ databases">
        <authorList>
            <person name="Li X."/>
        </authorList>
    </citation>
    <scope>NUCLEOTIDE SEQUENCE [LARGE SCALE GENOMIC DNA]</scope>
    <source>
        <strain evidence="2">YIM 73061</strain>
    </source>
</reference>
<evidence type="ECO:0000313" key="2">
    <source>
        <dbReference type="Proteomes" id="UP000249725"/>
    </source>
</evidence>
<proteinExistence type="predicted"/>
<accession>A0A328ARP0</accession>
<protein>
    <submittedName>
        <fullName evidence="1">Uncharacterized protein</fullName>
    </submittedName>
</protein>
<evidence type="ECO:0000313" key="1">
    <source>
        <dbReference type="EMBL" id="RAK57219.1"/>
    </source>
</evidence>
<dbReference type="EMBL" id="QFYR01000001">
    <property type="protein sequence ID" value="RAK57219.1"/>
    <property type="molecule type" value="Genomic_DNA"/>
</dbReference>
<name>A0A328ARP0_9CAUL</name>
<dbReference type="AlphaFoldDB" id="A0A328ARP0"/>
<dbReference type="Proteomes" id="UP000249725">
    <property type="component" value="Unassembled WGS sequence"/>
</dbReference>
<gene>
    <name evidence="1" type="ORF">DJ018_04515</name>
</gene>